<evidence type="ECO:0000313" key="1">
    <source>
        <dbReference type="EMBL" id="TJY60707.1"/>
    </source>
</evidence>
<dbReference type="RefSeq" id="WP_136823026.1">
    <property type="nucleotide sequence ID" value="NZ_BMJX01000011.1"/>
</dbReference>
<gene>
    <name evidence="1" type="ORF">FAZ19_22480</name>
</gene>
<evidence type="ECO:0000313" key="2">
    <source>
        <dbReference type="Proteomes" id="UP000309872"/>
    </source>
</evidence>
<reference evidence="1 2" key="1">
    <citation type="submission" date="2019-04" db="EMBL/GenBank/DDBJ databases">
        <title>Sphingobacterium olei sp. nov., isolated from oil-contaminated soil.</title>
        <authorList>
            <person name="Liu B."/>
        </authorList>
    </citation>
    <scope>NUCLEOTIDE SEQUENCE [LARGE SCALE GENOMIC DNA]</scope>
    <source>
        <strain evidence="1 2">Y3L14</strain>
    </source>
</reference>
<comment type="caution">
    <text evidence="1">The sequence shown here is derived from an EMBL/GenBank/DDBJ whole genome shotgun (WGS) entry which is preliminary data.</text>
</comment>
<organism evidence="1 2">
    <name type="scientific">Sphingobacterium alkalisoli</name>
    <dbReference type="NCBI Taxonomy" id="1874115"/>
    <lineage>
        <taxon>Bacteria</taxon>
        <taxon>Pseudomonadati</taxon>
        <taxon>Bacteroidota</taxon>
        <taxon>Sphingobacteriia</taxon>
        <taxon>Sphingobacteriales</taxon>
        <taxon>Sphingobacteriaceae</taxon>
        <taxon>Sphingobacterium</taxon>
    </lineage>
</organism>
<dbReference type="AlphaFoldDB" id="A0A4U0GPL5"/>
<dbReference type="Proteomes" id="UP000309872">
    <property type="component" value="Unassembled WGS sequence"/>
</dbReference>
<sequence>MFVDPDGQGIFLLEKAKSQGVLQGIEKGVEKGKQDAVENLITELSLTDDTIARIAEVSLEFAKKVRKDLDNSKK</sequence>
<keyword evidence="2" id="KW-1185">Reference proteome</keyword>
<accession>A0A4U0GPL5</accession>
<dbReference type="EMBL" id="SUKA01000011">
    <property type="protein sequence ID" value="TJY60707.1"/>
    <property type="molecule type" value="Genomic_DNA"/>
</dbReference>
<protein>
    <submittedName>
        <fullName evidence="1">Uncharacterized protein</fullName>
    </submittedName>
</protein>
<name>A0A4U0GPL5_9SPHI</name>
<proteinExistence type="predicted"/>